<gene>
    <name evidence="1" type="ORF">H8744_01795</name>
</gene>
<dbReference type="PANTHER" id="PTHR45661">
    <property type="entry name" value="SURFACE ANTIGEN"/>
    <property type="match status" value="1"/>
</dbReference>
<organism evidence="1 2">
    <name type="scientific">Jilunia laotingensis</name>
    <dbReference type="NCBI Taxonomy" id="2763675"/>
    <lineage>
        <taxon>Bacteria</taxon>
        <taxon>Pseudomonadati</taxon>
        <taxon>Bacteroidota</taxon>
        <taxon>Bacteroidia</taxon>
        <taxon>Bacteroidales</taxon>
        <taxon>Bacteroidaceae</taxon>
        <taxon>Jilunia</taxon>
    </lineage>
</organism>
<dbReference type="Proteomes" id="UP000651085">
    <property type="component" value="Unassembled WGS sequence"/>
</dbReference>
<accession>A0A926F2U7</accession>
<dbReference type="InterPro" id="IPR032675">
    <property type="entry name" value="LRR_dom_sf"/>
</dbReference>
<dbReference type="PANTHER" id="PTHR45661:SF3">
    <property type="entry name" value="IG-LIKE DOMAIN-CONTAINING PROTEIN"/>
    <property type="match status" value="1"/>
</dbReference>
<evidence type="ECO:0000313" key="1">
    <source>
        <dbReference type="EMBL" id="MBC8591992.1"/>
    </source>
</evidence>
<proteinExistence type="predicted"/>
<dbReference type="InterPro" id="IPR053139">
    <property type="entry name" value="Surface_bspA-like"/>
</dbReference>
<dbReference type="SUPFAM" id="SSF52058">
    <property type="entry name" value="L domain-like"/>
    <property type="match status" value="2"/>
</dbReference>
<reference evidence="1" key="1">
    <citation type="submission" date="2020-08" db="EMBL/GenBank/DDBJ databases">
        <title>Genome public.</title>
        <authorList>
            <person name="Liu C."/>
            <person name="Sun Q."/>
        </authorList>
    </citation>
    <scope>NUCLEOTIDE SEQUENCE</scope>
    <source>
        <strain evidence="1">N12</strain>
    </source>
</reference>
<sequence>MNKQFILLLLYLFFGCMVLPAKEVRITLKNPGTLADFLKDESDITELILSGEMDSSDFYAISQNENLLQTLTKIDLYNVSASIIPKDAFYACDKLVEIILPHALTVIESDAFTDCTQLKKIQLPLSIRQLGAYCFSNCQSLVEISIPEGVVQVPRRAFDYCCSLKEISLPSTLKAINKGAFYFTGLSSIDLPQRLEIIEEDAFYGSKLEKIMLPASLREIGINAFINCPELESISVADNNTHFTSLDGVLFNADITTLLCYPAGKQGKFYEVPPTTTSLGDFAFSGAMDNNNYPINSHLTSIKLPDGLKSIAQGAFSGRIALKQLDLPNSINEIGNTAFFSTGLERITIPEQVKVLSDLLFYNCLFLKKVNLPDNLQTIGEYAFYKCPELESIQIPSHTTKIGYNAFNGCSKLKEVVIPDRIHTIYGGTFYDCTSLVQVHLPVTLHTLESAFSNCSKLNTITIPASLNYFDLWTFNECDNLQTIYLLPETPPVTDDYDHIALPENVVIYVPDGSVDIYKSNPQWGIFDIRPLSTSGLKEIGSNLENDFNIQVNLEGEITIRTSQEGRIEIYSLNGLLLHLQKIDRGENHLQKTAEGVNRILIVYTSASGKRSVYKL</sequence>
<dbReference type="Pfam" id="PF13306">
    <property type="entry name" value="LRR_5"/>
    <property type="match status" value="2"/>
</dbReference>
<keyword evidence="2" id="KW-1185">Reference proteome</keyword>
<dbReference type="RefSeq" id="WP_262433208.1">
    <property type="nucleotide sequence ID" value="NZ_JACRTF010000001.1"/>
</dbReference>
<dbReference type="InterPro" id="IPR026906">
    <property type="entry name" value="LRR_5"/>
</dbReference>
<name>A0A926F2U7_9BACT</name>
<protein>
    <submittedName>
        <fullName evidence="1">Leucine-rich repeat protein</fullName>
    </submittedName>
</protein>
<dbReference type="Gene3D" id="3.40.50.12480">
    <property type="match status" value="2"/>
</dbReference>
<dbReference type="Gene3D" id="3.80.10.10">
    <property type="entry name" value="Ribonuclease Inhibitor"/>
    <property type="match status" value="2"/>
</dbReference>
<comment type="caution">
    <text evidence="1">The sequence shown here is derived from an EMBL/GenBank/DDBJ whole genome shotgun (WGS) entry which is preliminary data.</text>
</comment>
<evidence type="ECO:0000313" key="2">
    <source>
        <dbReference type="Proteomes" id="UP000651085"/>
    </source>
</evidence>
<dbReference type="AlphaFoldDB" id="A0A926F2U7"/>
<dbReference type="EMBL" id="JACRTF010000001">
    <property type="protein sequence ID" value="MBC8591992.1"/>
    <property type="molecule type" value="Genomic_DNA"/>
</dbReference>
<dbReference type="PROSITE" id="PS51257">
    <property type="entry name" value="PROKAR_LIPOPROTEIN"/>
    <property type="match status" value="1"/>
</dbReference>